<sequence length="197" mass="21383">MTHIIGLTGSIGMGKSTTAAMFEKSGIPVWDADSTVHQLYAKGGAAVGPIGIEFPDAVKDGGINRSTLKSIIQSDPTVLKRIEQIVHPLVAQERQKFIQETQSDIIVLDIPLLFETGADQWVDTVVCVSVSADIQRNRVLERPGMTASQLDMILSKQMPNEEKCKQADFVVETETLNAAQIQVDAIIQKIKGQIANA</sequence>
<dbReference type="GO" id="GO:0004140">
    <property type="term" value="F:dephospho-CoA kinase activity"/>
    <property type="evidence" value="ECO:0007669"/>
    <property type="project" value="UniProtKB-EC"/>
</dbReference>
<evidence type="ECO:0000256" key="4">
    <source>
        <dbReference type="ARBA" id="ARBA00022993"/>
    </source>
</evidence>
<keyword evidence="5 7" id="KW-0808">Transferase</keyword>
<keyword evidence="8" id="KW-1185">Reference proteome</keyword>
<evidence type="ECO:0000256" key="1">
    <source>
        <dbReference type="ARBA" id="ARBA00009018"/>
    </source>
</evidence>
<dbReference type="Proteomes" id="UP000777935">
    <property type="component" value="Unassembled WGS sequence"/>
</dbReference>
<dbReference type="PROSITE" id="PS51219">
    <property type="entry name" value="DPCK"/>
    <property type="match status" value="1"/>
</dbReference>
<dbReference type="RefSeq" id="WP_174134715.1">
    <property type="nucleotide sequence ID" value="NZ_JABUFE010000001.1"/>
</dbReference>
<reference evidence="7 8" key="1">
    <citation type="submission" date="2020-06" db="EMBL/GenBank/DDBJ databases">
        <title>Sulfitobacter algicola sp. nov., isolated from green algae.</title>
        <authorList>
            <person name="Wang C."/>
        </authorList>
    </citation>
    <scope>NUCLEOTIDE SEQUENCE [LARGE SCALE GENOMIC DNA]</scope>
    <source>
        <strain evidence="7 8">1151</strain>
    </source>
</reference>
<dbReference type="EMBL" id="JABUFE010000001">
    <property type="protein sequence ID" value="NSX53584.1"/>
    <property type="molecule type" value="Genomic_DNA"/>
</dbReference>
<feature type="binding site" evidence="5">
    <location>
        <begin position="12"/>
        <end position="17"/>
    </location>
    <ligand>
        <name>ATP</name>
        <dbReference type="ChEBI" id="CHEBI:30616"/>
    </ligand>
</feature>
<keyword evidence="4 5" id="KW-0173">Coenzyme A biosynthesis</keyword>
<evidence type="ECO:0000313" key="8">
    <source>
        <dbReference type="Proteomes" id="UP000777935"/>
    </source>
</evidence>
<dbReference type="SUPFAM" id="SSF52540">
    <property type="entry name" value="P-loop containing nucleoside triphosphate hydrolases"/>
    <property type="match status" value="1"/>
</dbReference>
<evidence type="ECO:0000313" key="7">
    <source>
        <dbReference type="EMBL" id="NSX53584.1"/>
    </source>
</evidence>
<keyword evidence="5 7" id="KW-0418">Kinase</keyword>
<dbReference type="NCBIfam" id="TIGR00152">
    <property type="entry name" value="dephospho-CoA kinase"/>
    <property type="match status" value="1"/>
</dbReference>
<comment type="function">
    <text evidence="5">Catalyzes the phosphorylation of the 3'-hydroxyl group of dephosphocoenzyme A to form coenzyme A.</text>
</comment>
<organism evidence="7 8">
    <name type="scientific">Parasulfitobacter algicola</name>
    <dbReference type="NCBI Taxonomy" id="2614809"/>
    <lineage>
        <taxon>Bacteria</taxon>
        <taxon>Pseudomonadati</taxon>
        <taxon>Pseudomonadota</taxon>
        <taxon>Alphaproteobacteria</taxon>
        <taxon>Rhodobacterales</taxon>
        <taxon>Roseobacteraceae</taxon>
        <taxon>Parasulfitobacter</taxon>
    </lineage>
</organism>
<protein>
    <recommendedName>
        <fullName evidence="5 6">Dephospho-CoA kinase</fullName>
        <ecNumber evidence="5 6">2.7.1.24</ecNumber>
    </recommendedName>
    <alternativeName>
        <fullName evidence="5">Dephosphocoenzyme A kinase</fullName>
    </alternativeName>
</protein>
<gene>
    <name evidence="5" type="primary">coaE</name>
    <name evidence="7" type="ORF">HRQ87_02105</name>
</gene>
<name>A0ABX2IL63_9RHOB</name>
<keyword evidence="2 5" id="KW-0547">Nucleotide-binding</keyword>
<evidence type="ECO:0000256" key="5">
    <source>
        <dbReference type="HAMAP-Rule" id="MF_00376"/>
    </source>
</evidence>
<dbReference type="PANTHER" id="PTHR10695:SF46">
    <property type="entry name" value="BIFUNCTIONAL COENZYME A SYNTHASE-RELATED"/>
    <property type="match status" value="1"/>
</dbReference>
<evidence type="ECO:0000256" key="2">
    <source>
        <dbReference type="ARBA" id="ARBA00022741"/>
    </source>
</evidence>
<keyword evidence="5" id="KW-0963">Cytoplasm</keyword>
<comment type="similarity">
    <text evidence="1 5">Belongs to the CoaE family.</text>
</comment>
<comment type="subcellular location">
    <subcellularLocation>
        <location evidence="5">Cytoplasm</location>
    </subcellularLocation>
</comment>
<dbReference type="Pfam" id="PF01121">
    <property type="entry name" value="CoaE"/>
    <property type="match status" value="1"/>
</dbReference>
<comment type="pathway">
    <text evidence="5">Cofactor biosynthesis; coenzyme A biosynthesis; CoA from (R)-pantothenate: step 5/5.</text>
</comment>
<dbReference type="PANTHER" id="PTHR10695">
    <property type="entry name" value="DEPHOSPHO-COA KINASE-RELATED"/>
    <property type="match status" value="1"/>
</dbReference>
<comment type="caution">
    <text evidence="7">The sequence shown here is derived from an EMBL/GenBank/DDBJ whole genome shotgun (WGS) entry which is preliminary data.</text>
</comment>
<dbReference type="InterPro" id="IPR027417">
    <property type="entry name" value="P-loop_NTPase"/>
</dbReference>
<dbReference type="CDD" id="cd02022">
    <property type="entry name" value="DPCK"/>
    <property type="match status" value="1"/>
</dbReference>
<keyword evidence="3 5" id="KW-0067">ATP-binding</keyword>
<evidence type="ECO:0000256" key="6">
    <source>
        <dbReference type="NCBIfam" id="TIGR00152"/>
    </source>
</evidence>
<dbReference type="Gene3D" id="3.40.50.300">
    <property type="entry name" value="P-loop containing nucleotide triphosphate hydrolases"/>
    <property type="match status" value="1"/>
</dbReference>
<dbReference type="EC" id="2.7.1.24" evidence="5 6"/>
<evidence type="ECO:0000256" key="3">
    <source>
        <dbReference type="ARBA" id="ARBA00022840"/>
    </source>
</evidence>
<accession>A0ABX2IL63</accession>
<dbReference type="InterPro" id="IPR001977">
    <property type="entry name" value="Depp_CoAkinase"/>
</dbReference>
<proteinExistence type="inferred from homology"/>
<dbReference type="HAMAP" id="MF_00376">
    <property type="entry name" value="Dephospho_CoA_kinase"/>
    <property type="match status" value="1"/>
</dbReference>
<comment type="catalytic activity">
    <reaction evidence="5">
        <text>3'-dephospho-CoA + ATP = ADP + CoA + H(+)</text>
        <dbReference type="Rhea" id="RHEA:18245"/>
        <dbReference type="ChEBI" id="CHEBI:15378"/>
        <dbReference type="ChEBI" id="CHEBI:30616"/>
        <dbReference type="ChEBI" id="CHEBI:57287"/>
        <dbReference type="ChEBI" id="CHEBI:57328"/>
        <dbReference type="ChEBI" id="CHEBI:456216"/>
        <dbReference type="EC" id="2.7.1.24"/>
    </reaction>
</comment>